<dbReference type="EMBL" id="LN795903">
    <property type="protein sequence ID" value="CEO43657.1"/>
    <property type="molecule type" value="Genomic_DNA"/>
</dbReference>
<dbReference type="Pfam" id="PF03716">
    <property type="entry name" value="WCCH"/>
    <property type="match status" value="1"/>
</dbReference>
<sequence>MWDPLLNPFPKTVHGFRCMLAVKYLQAVEETYAPDTLGFDLIRDLILVIRASNYVEACSRYDHFIKRFEGTSTSELRQSYSTPCYCPHCARHSKAAVVEPSYVSQTKGVQNVQKP</sequence>
<accession>A0A0B7JMT6</accession>
<proteinExistence type="inferred from homology"/>
<dbReference type="GO" id="GO:0060967">
    <property type="term" value="P:negative regulation of gene silencing by regulatory ncRNA"/>
    <property type="evidence" value="ECO:0007669"/>
    <property type="project" value="InterPro"/>
</dbReference>
<gene>
    <name evidence="12" type="primary">AV2</name>
</gene>
<dbReference type="GO" id="GO:0044220">
    <property type="term" value="C:host cell perinuclear region of cytoplasm"/>
    <property type="evidence" value="ECO:0007669"/>
    <property type="project" value="UniProtKB-SubCell"/>
</dbReference>
<evidence type="ECO:0000256" key="6">
    <source>
        <dbReference type="ARBA" id="ARBA00022581"/>
    </source>
</evidence>
<evidence type="ECO:0000259" key="11">
    <source>
        <dbReference type="Pfam" id="PF03716"/>
    </source>
</evidence>
<evidence type="ECO:0000256" key="7">
    <source>
        <dbReference type="ARBA" id="ARBA00022632"/>
    </source>
</evidence>
<name>A0A0B7JMT6_9GEMI</name>
<keyword evidence="8 10" id="KW-1035">Host cytoplasm</keyword>
<evidence type="ECO:0000256" key="3">
    <source>
        <dbReference type="ARBA" id="ARBA00009397"/>
    </source>
</evidence>
<evidence type="ECO:0000256" key="10">
    <source>
        <dbReference type="RuleBase" id="RU364051"/>
    </source>
</evidence>
<keyword evidence="5 10" id="KW-0941">Suppressor of RNA silencing</keyword>
<evidence type="ECO:0000256" key="1">
    <source>
        <dbReference type="ARBA" id="ARBA00003603"/>
    </source>
</evidence>
<evidence type="ECO:0000256" key="5">
    <source>
        <dbReference type="ARBA" id="ARBA00022463"/>
    </source>
</evidence>
<organism evidence="12">
    <name type="scientific">Begomovirus alternantherae</name>
    <dbReference type="NCBI Taxonomy" id="337826"/>
    <lineage>
        <taxon>Viruses</taxon>
        <taxon>Monodnaviria</taxon>
        <taxon>Shotokuvirae</taxon>
        <taxon>Cressdnaviricota</taxon>
        <taxon>Repensiviricetes</taxon>
        <taxon>Geplafuvirales</taxon>
        <taxon>Geminiviridae</taxon>
        <taxon>Begomovirus</taxon>
    </lineage>
</organism>
<keyword evidence="7" id="KW-1090">Inhibition of host innate immune response by virus</keyword>
<dbReference type="InterPro" id="IPR002511">
    <property type="entry name" value="Gemini_V2"/>
</dbReference>
<feature type="domain" description="WCCH motif" evidence="11">
    <location>
        <begin position="82"/>
        <end position="98"/>
    </location>
</feature>
<evidence type="ECO:0000256" key="4">
    <source>
        <dbReference type="ARBA" id="ARBA00011105"/>
    </source>
</evidence>
<protein>
    <recommendedName>
        <fullName evidence="10">Protein V2</fullName>
    </recommendedName>
</protein>
<reference evidence="12" key="2">
    <citation type="submission" date="2015-02" db="EMBL/GenBank/DDBJ databases">
        <authorList>
            <person name="Roshan P."/>
        </authorList>
    </citation>
    <scope>NUCLEOTIDE SEQUENCE</scope>
    <source>
        <strain evidence="12">Rumex</strain>
    </source>
</reference>
<dbReference type="GO" id="GO:0052170">
    <property type="term" value="P:symbiont-mediated suppression of host innate immune response"/>
    <property type="evidence" value="ECO:0007669"/>
    <property type="project" value="UniProtKB-KW"/>
</dbReference>
<comment type="subcellular location">
    <subcellularLocation>
        <location evidence="2 10">Host cytoplasm</location>
        <location evidence="2 10">Host perinuclear region</location>
    </subcellularLocation>
</comment>
<comment type="function">
    <text evidence="1 10">Through its interaction with host SGS3, acts as a suppressor of RNA-mediated gene silencing, also known as post-transcriptional gene silencing (PTGS), a mechanism of plant viral defense that limits the accumulation of viral RNAs.</text>
</comment>
<reference evidence="12" key="1">
    <citation type="submission" date="2015-02" db="EMBL/GenBank/DDBJ databases">
        <title>Molecular characterization of begomovirus infecting Rumex nepalensis.</title>
        <authorList>
            <person name="Sharma D."/>
            <person name="Zaidi A.A."/>
            <person name="Kumar S."/>
            <person name="Hallan V."/>
        </authorList>
    </citation>
    <scope>NUCLEOTIDE SEQUENCE</scope>
    <source>
        <strain evidence="12">Rumex</strain>
    </source>
</reference>
<evidence type="ECO:0000256" key="9">
    <source>
        <dbReference type="ARBA" id="ARBA00023280"/>
    </source>
</evidence>
<evidence type="ECO:0000256" key="8">
    <source>
        <dbReference type="ARBA" id="ARBA00023200"/>
    </source>
</evidence>
<evidence type="ECO:0000313" key="12">
    <source>
        <dbReference type="EMBL" id="CEO43657.1"/>
    </source>
</evidence>
<comment type="similarity">
    <text evidence="3 10">Belongs to the geminiviridae protein AV2/V2 family.</text>
</comment>
<dbReference type="InterPro" id="IPR005159">
    <property type="entry name" value="WCCH"/>
</dbReference>
<evidence type="ECO:0000256" key="2">
    <source>
        <dbReference type="ARBA" id="ARBA00004407"/>
    </source>
</evidence>
<dbReference type="Pfam" id="PF01524">
    <property type="entry name" value="Gemini_V2"/>
    <property type="match status" value="1"/>
</dbReference>
<keyword evidence="6 10" id="KW-0945">Host-virus interaction</keyword>
<comment type="subunit">
    <text evidence="4 10">Interacts with host SGS3.</text>
</comment>
<keyword evidence="9" id="KW-0899">Viral immunoevasion</keyword>